<dbReference type="PANTHER" id="PTHR43289">
    <property type="entry name" value="MITOGEN-ACTIVATED PROTEIN KINASE KINASE KINASE 20-RELATED"/>
    <property type="match status" value="1"/>
</dbReference>
<dbReference type="InterPro" id="IPR008271">
    <property type="entry name" value="Ser/Thr_kinase_AS"/>
</dbReference>
<evidence type="ECO:0000313" key="7">
    <source>
        <dbReference type="Proteomes" id="UP000185904"/>
    </source>
</evidence>
<evidence type="ECO:0000256" key="1">
    <source>
        <dbReference type="ARBA" id="ARBA00022679"/>
    </source>
</evidence>
<dbReference type="PROSITE" id="PS00108">
    <property type="entry name" value="PROTEIN_KINASE_ST"/>
    <property type="match status" value="1"/>
</dbReference>
<dbReference type="GeneID" id="34583623"/>
<dbReference type="InterPro" id="IPR011009">
    <property type="entry name" value="Kinase-like_dom_sf"/>
</dbReference>
<keyword evidence="1" id="KW-0808">Transferase</keyword>
<dbReference type="CDD" id="cd00180">
    <property type="entry name" value="PKc"/>
    <property type="match status" value="1"/>
</dbReference>
<evidence type="ECO:0000259" key="5">
    <source>
        <dbReference type="PROSITE" id="PS50011"/>
    </source>
</evidence>
<keyword evidence="4" id="KW-0067">ATP-binding</keyword>
<dbReference type="PANTHER" id="PTHR43289:SF6">
    <property type="entry name" value="SERINE_THREONINE-PROTEIN KINASE NEKL-3"/>
    <property type="match status" value="1"/>
</dbReference>
<keyword evidence="7" id="KW-1185">Reference proteome</keyword>
<organism evidence="6 7">
    <name type="scientific">Fonsecaea nubica</name>
    <dbReference type="NCBI Taxonomy" id="856822"/>
    <lineage>
        <taxon>Eukaryota</taxon>
        <taxon>Fungi</taxon>
        <taxon>Dikarya</taxon>
        <taxon>Ascomycota</taxon>
        <taxon>Pezizomycotina</taxon>
        <taxon>Eurotiomycetes</taxon>
        <taxon>Chaetothyriomycetidae</taxon>
        <taxon>Chaetothyriales</taxon>
        <taxon>Herpotrichiellaceae</taxon>
        <taxon>Fonsecaea</taxon>
    </lineage>
</organism>
<dbReference type="GO" id="GO:0004674">
    <property type="term" value="F:protein serine/threonine kinase activity"/>
    <property type="evidence" value="ECO:0007669"/>
    <property type="project" value="TreeGrafter"/>
</dbReference>
<dbReference type="Proteomes" id="UP000185904">
    <property type="component" value="Unassembled WGS sequence"/>
</dbReference>
<proteinExistence type="predicted"/>
<comment type="caution">
    <text evidence="6">The sequence shown here is derived from an EMBL/GenBank/DDBJ whole genome shotgun (WGS) entry which is preliminary data.</text>
</comment>
<dbReference type="Gene3D" id="1.10.510.10">
    <property type="entry name" value="Transferase(Phosphotransferase) domain 1"/>
    <property type="match status" value="1"/>
</dbReference>
<feature type="domain" description="Protein kinase" evidence="5">
    <location>
        <begin position="67"/>
        <end position="309"/>
    </location>
</feature>
<dbReference type="SUPFAM" id="SSF56112">
    <property type="entry name" value="Protein kinase-like (PK-like)"/>
    <property type="match status" value="1"/>
</dbReference>
<dbReference type="SMART" id="SM00220">
    <property type="entry name" value="S_TKc"/>
    <property type="match status" value="1"/>
</dbReference>
<dbReference type="PROSITE" id="PS50011">
    <property type="entry name" value="PROTEIN_KINASE_DOM"/>
    <property type="match status" value="1"/>
</dbReference>
<dbReference type="RefSeq" id="XP_022505472.1">
    <property type="nucleotide sequence ID" value="XM_022638507.1"/>
</dbReference>
<evidence type="ECO:0000313" key="6">
    <source>
        <dbReference type="EMBL" id="OAL40460.1"/>
    </source>
</evidence>
<dbReference type="InterPro" id="IPR000719">
    <property type="entry name" value="Prot_kinase_dom"/>
</dbReference>
<evidence type="ECO:0000256" key="2">
    <source>
        <dbReference type="ARBA" id="ARBA00022741"/>
    </source>
</evidence>
<dbReference type="OrthoDB" id="4153314at2759"/>
<dbReference type="GO" id="GO:0005524">
    <property type="term" value="F:ATP binding"/>
    <property type="evidence" value="ECO:0007669"/>
    <property type="project" value="UniProtKB-KW"/>
</dbReference>
<keyword evidence="3" id="KW-0418">Kinase</keyword>
<protein>
    <recommendedName>
        <fullName evidence="5">Protein kinase domain-containing protein</fullName>
    </recommendedName>
</protein>
<accession>A0A178DE28</accession>
<reference evidence="6 7" key="1">
    <citation type="submission" date="2016-03" db="EMBL/GenBank/DDBJ databases">
        <title>The draft genome sequence of Fonsecaea nubica causative agent of cutaneous subcutaneous infection in human host.</title>
        <authorList>
            <person name="Costa F."/>
            <person name="Sybren D.H."/>
            <person name="Raittz R.T."/>
            <person name="Weiss V.A."/>
            <person name="Leao A.C."/>
            <person name="Gomes R."/>
            <person name="De Souza E.M."/>
            <person name="Pedrosa F.O."/>
            <person name="Steffens M.B."/>
            <person name="Bombassaro A."/>
            <person name="Tadra-Sfeir M.Z."/>
            <person name="Moreno L.F."/>
            <person name="Najafzadeh M.J."/>
            <person name="Felipe M.S."/>
            <person name="Teixeira M."/>
            <person name="Sun J."/>
            <person name="Xi L."/>
            <person name="Castro M.A."/>
            <person name="Vicente V.A."/>
        </authorList>
    </citation>
    <scope>NUCLEOTIDE SEQUENCE [LARGE SCALE GENOMIC DNA]</scope>
    <source>
        <strain evidence="6 7">CBS 269.64</strain>
    </source>
</reference>
<name>A0A178DE28_9EURO</name>
<dbReference type="Pfam" id="PF00069">
    <property type="entry name" value="Pkinase"/>
    <property type="match status" value="1"/>
</dbReference>
<gene>
    <name evidence="6" type="ORF">AYO20_00196</name>
</gene>
<sequence>MRIIDTSSVSSSVSNPIRLRTRTRILTLGLWHPETFYDLTLDLVVIKRESNCLSTLRAIHLASTHRPAVKYPGWEGLSATTFEAQFGDKVFILKQIDRPLYNRLDTTAIVQEIHNLGRIHKKPYIARLCAVVVSTNPYQMVASTKANNQYVIRGFLQEKYPGGALLQRLEQKDLTGLPWKQWPFQICTALQYLHSNGIAHMDIKPDNVVLDRDGNAVLIDIGGTGAFSIEGLAPELRDRETDSYTLQEQKLSDIWAYGKLLLEILTASSVQLDWLRQLTTETSNPEPSPRPGLDQILLRLKAVPCSTGT</sequence>
<evidence type="ECO:0000256" key="4">
    <source>
        <dbReference type="ARBA" id="ARBA00022840"/>
    </source>
</evidence>
<evidence type="ECO:0000256" key="3">
    <source>
        <dbReference type="ARBA" id="ARBA00022777"/>
    </source>
</evidence>
<dbReference type="EMBL" id="LVCJ01000001">
    <property type="protein sequence ID" value="OAL40460.1"/>
    <property type="molecule type" value="Genomic_DNA"/>
</dbReference>
<dbReference type="AlphaFoldDB" id="A0A178DE28"/>
<keyword evidence="2" id="KW-0547">Nucleotide-binding</keyword>